<feature type="chain" id="PRO_5013903326" evidence="1">
    <location>
        <begin position="21"/>
        <end position="122"/>
    </location>
</feature>
<dbReference type="OrthoDB" id="573055at2"/>
<evidence type="ECO:0000313" key="2">
    <source>
        <dbReference type="EMBL" id="PIL21937.1"/>
    </source>
</evidence>
<proteinExistence type="predicted"/>
<evidence type="ECO:0000313" key="3">
    <source>
        <dbReference type="Proteomes" id="UP000231259"/>
    </source>
</evidence>
<gene>
    <name evidence="2" type="ORF">P775_01735</name>
</gene>
<keyword evidence="1" id="KW-0732">Signal</keyword>
<sequence length="122" mass="13562">MKTLSSIFAVYALLVAPAMADEPEIVSAMADKVGMGWRISVTLRHADTGWDHYADGWQIEDSAGHVITSRELLHPHLQEQPFTRSVSSVVVPDGVRELFVRAHCSVDGWGKDVYRIELSPDM</sequence>
<feature type="signal peptide" evidence="1">
    <location>
        <begin position="1"/>
        <end position="20"/>
    </location>
</feature>
<dbReference type="Proteomes" id="UP000231259">
    <property type="component" value="Unassembled WGS sequence"/>
</dbReference>
<name>A0A2G8RK70_9RHOB</name>
<dbReference type="AlphaFoldDB" id="A0A2G8RK70"/>
<accession>A0A2G8RK70</accession>
<comment type="caution">
    <text evidence="2">The sequence shown here is derived from an EMBL/GenBank/DDBJ whole genome shotgun (WGS) entry which is preliminary data.</text>
</comment>
<dbReference type="EMBL" id="AWWI01000019">
    <property type="protein sequence ID" value="PIL21937.1"/>
    <property type="molecule type" value="Genomic_DNA"/>
</dbReference>
<dbReference type="RefSeq" id="WP_099909325.1">
    <property type="nucleotide sequence ID" value="NZ_AWWI01000019.1"/>
</dbReference>
<keyword evidence="3" id="KW-1185">Reference proteome</keyword>
<organism evidence="2 3">
    <name type="scientific">Puniceibacterium antarcticum</name>
    <dbReference type="NCBI Taxonomy" id="1206336"/>
    <lineage>
        <taxon>Bacteria</taxon>
        <taxon>Pseudomonadati</taxon>
        <taxon>Pseudomonadota</taxon>
        <taxon>Alphaproteobacteria</taxon>
        <taxon>Rhodobacterales</taxon>
        <taxon>Paracoccaceae</taxon>
        <taxon>Puniceibacterium</taxon>
    </lineage>
</organism>
<protein>
    <submittedName>
        <fullName evidence="2">Uncharacterized protein</fullName>
    </submittedName>
</protein>
<reference evidence="2 3" key="1">
    <citation type="submission" date="2013-09" db="EMBL/GenBank/DDBJ databases">
        <title>Genome sequencing of Phaeobacter antarcticus sp. nov. SM1211.</title>
        <authorList>
            <person name="Zhang X.-Y."/>
            <person name="Liu C."/>
            <person name="Chen X.-L."/>
            <person name="Xie B.-B."/>
            <person name="Qin Q.-L."/>
            <person name="Rong J.-C."/>
            <person name="Zhang Y.-Z."/>
        </authorList>
    </citation>
    <scope>NUCLEOTIDE SEQUENCE [LARGE SCALE GENOMIC DNA]</scope>
    <source>
        <strain evidence="2 3">SM1211</strain>
    </source>
</reference>
<evidence type="ECO:0000256" key="1">
    <source>
        <dbReference type="SAM" id="SignalP"/>
    </source>
</evidence>